<dbReference type="eggNOG" id="COG2188">
    <property type="taxonomic scope" value="Bacteria"/>
</dbReference>
<evidence type="ECO:0000313" key="6">
    <source>
        <dbReference type="Proteomes" id="UP000008793"/>
    </source>
</evidence>
<keyword evidence="6" id="KW-1185">Reference proteome</keyword>
<dbReference type="InterPro" id="IPR000524">
    <property type="entry name" value="Tscrpt_reg_HTH_GntR"/>
</dbReference>
<dbReference type="SMART" id="SM00345">
    <property type="entry name" value="HTH_GNTR"/>
    <property type="match status" value="1"/>
</dbReference>
<dbReference type="GO" id="GO:0045892">
    <property type="term" value="P:negative regulation of DNA-templated transcription"/>
    <property type="evidence" value="ECO:0007669"/>
    <property type="project" value="TreeGrafter"/>
</dbReference>
<dbReference type="InterPro" id="IPR036388">
    <property type="entry name" value="WH-like_DNA-bd_sf"/>
</dbReference>
<dbReference type="CDD" id="cd07377">
    <property type="entry name" value="WHTH_GntR"/>
    <property type="match status" value="1"/>
</dbReference>
<dbReference type="PROSITE" id="PS50949">
    <property type="entry name" value="HTH_GNTR"/>
    <property type="match status" value="1"/>
</dbReference>
<dbReference type="PANTHER" id="PTHR44846:SF1">
    <property type="entry name" value="MANNOSYL-D-GLYCERATE TRANSPORT_METABOLISM SYSTEM REPRESSOR MNGR-RELATED"/>
    <property type="match status" value="1"/>
</dbReference>
<dbReference type="SUPFAM" id="SSF46785">
    <property type="entry name" value="Winged helix' DNA-binding domain"/>
    <property type="match status" value="1"/>
</dbReference>
<dbReference type="HOGENOM" id="CLU_063236_3_1_6"/>
<dbReference type="KEGG" id="ebi:EbC_05200"/>
<keyword evidence="1" id="KW-0805">Transcription regulation</keyword>
<dbReference type="Pfam" id="PF00392">
    <property type="entry name" value="GntR"/>
    <property type="match status" value="1"/>
</dbReference>
<evidence type="ECO:0000256" key="2">
    <source>
        <dbReference type="ARBA" id="ARBA00023125"/>
    </source>
</evidence>
<proteinExistence type="predicted"/>
<accession>D8MMG7</accession>
<keyword evidence="3" id="KW-0804">Transcription</keyword>
<dbReference type="Gene3D" id="3.40.1410.10">
    <property type="entry name" value="Chorismate lyase-like"/>
    <property type="match status" value="1"/>
</dbReference>
<dbReference type="SMART" id="SM00866">
    <property type="entry name" value="UTRA"/>
    <property type="match status" value="1"/>
</dbReference>
<dbReference type="RefSeq" id="WP_013200556.1">
    <property type="nucleotide sequence ID" value="NC_014306.1"/>
</dbReference>
<dbReference type="PANTHER" id="PTHR44846">
    <property type="entry name" value="MANNOSYL-D-GLYCERATE TRANSPORT/METABOLISM SYSTEM REPRESSOR MNGR-RELATED"/>
    <property type="match status" value="1"/>
</dbReference>
<dbReference type="SUPFAM" id="SSF64288">
    <property type="entry name" value="Chorismate lyase-like"/>
    <property type="match status" value="1"/>
</dbReference>
<evidence type="ECO:0000313" key="5">
    <source>
        <dbReference type="EMBL" id="CAX58051.1"/>
    </source>
</evidence>
<dbReference type="STRING" id="634500.EbC_05200"/>
<dbReference type="Proteomes" id="UP000008793">
    <property type="component" value="Chromosome"/>
</dbReference>
<protein>
    <submittedName>
        <fullName evidence="5">Transcriptional regulator, GntR family protein</fullName>
    </submittedName>
</protein>
<dbReference type="AlphaFoldDB" id="D8MMG7"/>
<dbReference type="InterPro" id="IPR028978">
    <property type="entry name" value="Chorismate_lyase_/UTRA_dom_sf"/>
</dbReference>
<dbReference type="GO" id="GO:0003677">
    <property type="term" value="F:DNA binding"/>
    <property type="evidence" value="ECO:0007669"/>
    <property type="project" value="UniProtKB-KW"/>
</dbReference>
<keyword evidence="2" id="KW-0238">DNA-binding</keyword>
<evidence type="ECO:0000256" key="3">
    <source>
        <dbReference type="ARBA" id="ARBA00023163"/>
    </source>
</evidence>
<dbReference type="InterPro" id="IPR011663">
    <property type="entry name" value="UTRA"/>
</dbReference>
<feature type="domain" description="HTH gntR-type" evidence="4">
    <location>
        <begin position="13"/>
        <end position="81"/>
    </location>
</feature>
<dbReference type="GO" id="GO:0003700">
    <property type="term" value="F:DNA-binding transcription factor activity"/>
    <property type="evidence" value="ECO:0007669"/>
    <property type="project" value="InterPro"/>
</dbReference>
<dbReference type="InterPro" id="IPR036390">
    <property type="entry name" value="WH_DNA-bd_sf"/>
</dbReference>
<dbReference type="Pfam" id="PF07702">
    <property type="entry name" value="UTRA"/>
    <property type="match status" value="1"/>
</dbReference>
<name>D8MMG7_ERWBE</name>
<dbReference type="PRINTS" id="PR00035">
    <property type="entry name" value="HTHGNTR"/>
</dbReference>
<evidence type="ECO:0000256" key="1">
    <source>
        <dbReference type="ARBA" id="ARBA00023015"/>
    </source>
</evidence>
<dbReference type="GeneID" id="90510521"/>
<dbReference type="Gene3D" id="1.10.10.10">
    <property type="entry name" value="Winged helix-like DNA-binding domain superfamily/Winged helix DNA-binding domain"/>
    <property type="match status" value="1"/>
</dbReference>
<reference evidence="5 6" key="1">
    <citation type="journal article" date="2010" name="BMC Genomics">
        <title>Genome comparison of the epiphytic bacteria Erwinia billingiae and E. tasmaniensis with the pear pathogen E. pyrifoliae.</title>
        <authorList>
            <person name="Kube M."/>
            <person name="Migdoll A.M."/>
            <person name="Gehring I."/>
            <person name="Heitmann K."/>
            <person name="Mayer Y."/>
            <person name="Kuhl H."/>
            <person name="Knaust F."/>
            <person name="Geider K."/>
            <person name="Reinhardt R."/>
        </authorList>
    </citation>
    <scope>NUCLEOTIDE SEQUENCE [LARGE SCALE GENOMIC DNA]</scope>
    <source>
        <strain evidence="5 6">Eb661</strain>
    </source>
</reference>
<evidence type="ECO:0000259" key="4">
    <source>
        <dbReference type="PROSITE" id="PS50949"/>
    </source>
</evidence>
<sequence length="250" mass="27712">MQWDQQALVAGTQPLWWQIAERLRREIEFGGFKQGDVLPSEAALNQVFGVSRTTARAALDKLEQEGLISRRAGKGSIVLPPQVIQPLSQMSSFAEDMRRRGFIASYKTLSARMVTPPAEAAAALGLGEHEKAYAISRLLNADNQPMALSYSWLKPGLFDLHAPPGSDKLDRHSLYDWLEQHCDCRITGAQETIGAALVSSELARRLKVAKGSASLVARRLSHDAEQQPVEYAVVHYRADRYAFAIDLVRT</sequence>
<organism evidence="6">
    <name type="scientific">Erwinia billingiae (strain Eb661)</name>
    <dbReference type="NCBI Taxonomy" id="634500"/>
    <lineage>
        <taxon>Bacteria</taxon>
        <taxon>Pseudomonadati</taxon>
        <taxon>Pseudomonadota</taxon>
        <taxon>Gammaproteobacteria</taxon>
        <taxon>Enterobacterales</taxon>
        <taxon>Erwiniaceae</taxon>
        <taxon>Erwinia</taxon>
    </lineage>
</organism>
<dbReference type="InterPro" id="IPR050679">
    <property type="entry name" value="Bact_HTH_transcr_reg"/>
</dbReference>
<gene>
    <name evidence="5" type="ordered locus">EbC_05200</name>
</gene>
<dbReference type="EMBL" id="FP236843">
    <property type="protein sequence ID" value="CAX58051.1"/>
    <property type="molecule type" value="Genomic_DNA"/>
</dbReference>